<dbReference type="KEGG" id="rhom:FRIFI_0692"/>
<evidence type="ECO:0000256" key="6">
    <source>
        <dbReference type="ARBA" id="ARBA00023163"/>
    </source>
</evidence>
<dbReference type="InterPro" id="IPR031316">
    <property type="entry name" value="FlgM_C"/>
</dbReference>
<dbReference type="InterPro" id="IPR035890">
    <property type="entry name" value="Anti-sigma-28_factor_FlgM_sf"/>
</dbReference>
<gene>
    <name evidence="8" type="ORF">FRIFI_0692</name>
</gene>
<dbReference type="GO" id="GO:0044781">
    <property type="term" value="P:bacterial-type flagellum organization"/>
    <property type="evidence" value="ECO:0007669"/>
    <property type="project" value="UniProtKB-KW"/>
</dbReference>
<evidence type="ECO:0000256" key="3">
    <source>
        <dbReference type="ARBA" id="ARBA00022491"/>
    </source>
</evidence>
<evidence type="ECO:0000256" key="4">
    <source>
        <dbReference type="ARBA" id="ARBA00022795"/>
    </source>
</evidence>
<organism evidence="8 9">
    <name type="scientific">Romboutsia hominis</name>
    <dbReference type="NCBI Taxonomy" id="1507512"/>
    <lineage>
        <taxon>Bacteria</taxon>
        <taxon>Bacillati</taxon>
        <taxon>Bacillota</taxon>
        <taxon>Clostridia</taxon>
        <taxon>Peptostreptococcales</taxon>
        <taxon>Peptostreptococcaceae</taxon>
        <taxon>Romboutsia</taxon>
    </lineage>
</organism>
<keyword evidence="4" id="KW-1005">Bacterial flagellum biogenesis</keyword>
<dbReference type="EMBL" id="LN650648">
    <property type="protein sequence ID" value="CEI72238.1"/>
    <property type="molecule type" value="Genomic_DNA"/>
</dbReference>
<keyword evidence="9" id="KW-1185">Reference proteome</keyword>
<evidence type="ECO:0000256" key="1">
    <source>
        <dbReference type="ARBA" id="ARBA00005322"/>
    </source>
</evidence>
<dbReference type="AlphaFoldDB" id="A0A2P2BPG5"/>
<evidence type="ECO:0000313" key="9">
    <source>
        <dbReference type="Proteomes" id="UP000245695"/>
    </source>
</evidence>
<protein>
    <recommendedName>
        <fullName evidence="2">Negative regulator of flagellin synthesis</fullName>
    </recommendedName>
</protein>
<dbReference type="SUPFAM" id="SSF101498">
    <property type="entry name" value="Anti-sigma factor FlgM"/>
    <property type="match status" value="1"/>
</dbReference>
<evidence type="ECO:0000313" key="8">
    <source>
        <dbReference type="EMBL" id="CEI72238.1"/>
    </source>
</evidence>
<sequence>MNINLVKFRNLERVYNNNKVDVNYVKNTKKGDTVEISQMGKYLNKVNSSKEEVNIDRVNEIKSKIESGQYRIDSNELAKKIIEKMRGEHN</sequence>
<evidence type="ECO:0000256" key="5">
    <source>
        <dbReference type="ARBA" id="ARBA00023015"/>
    </source>
</evidence>
<evidence type="ECO:0000256" key="2">
    <source>
        <dbReference type="ARBA" id="ARBA00017823"/>
    </source>
</evidence>
<reference evidence="8 9" key="1">
    <citation type="submission" date="2014-09" db="EMBL/GenBank/DDBJ databases">
        <authorList>
            <person name="Hornung B.V."/>
        </authorList>
    </citation>
    <scope>NUCLEOTIDE SEQUENCE [LARGE SCALE GENOMIC DNA]</scope>
    <source>
        <strain evidence="8 9">FRIFI</strain>
    </source>
</reference>
<comment type="similarity">
    <text evidence="1">Belongs to the FlgM family.</text>
</comment>
<keyword evidence="5" id="KW-0805">Transcription regulation</keyword>
<keyword evidence="3" id="KW-0678">Repressor</keyword>
<dbReference type="NCBIfam" id="TIGR03824">
    <property type="entry name" value="FlgM_jcvi"/>
    <property type="match status" value="1"/>
</dbReference>
<dbReference type="RefSeq" id="WP_166504981.1">
    <property type="nucleotide sequence ID" value="NZ_JAKNTL010000007.1"/>
</dbReference>
<dbReference type="InterPro" id="IPR007412">
    <property type="entry name" value="FlgM"/>
</dbReference>
<feature type="domain" description="Anti-sigma-28 factor FlgM C-terminal" evidence="7">
    <location>
        <begin position="32"/>
        <end position="83"/>
    </location>
</feature>
<accession>A0A2P2BPG5</accession>
<name>A0A2P2BPG5_9FIRM</name>
<dbReference type="GO" id="GO:0045892">
    <property type="term" value="P:negative regulation of DNA-templated transcription"/>
    <property type="evidence" value="ECO:0007669"/>
    <property type="project" value="InterPro"/>
</dbReference>
<keyword evidence="6" id="KW-0804">Transcription</keyword>
<evidence type="ECO:0000259" key="7">
    <source>
        <dbReference type="Pfam" id="PF04316"/>
    </source>
</evidence>
<proteinExistence type="inferred from homology"/>
<dbReference type="Pfam" id="PF04316">
    <property type="entry name" value="FlgM"/>
    <property type="match status" value="1"/>
</dbReference>
<dbReference type="Proteomes" id="UP000245695">
    <property type="component" value="Chromosome 1"/>
</dbReference>